<protein>
    <submittedName>
        <fullName evidence="1">Uncharacterized protein</fullName>
    </submittedName>
</protein>
<feature type="non-terminal residue" evidence="1">
    <location>
        <position position="1"/>
    </location>
</feature>
<evidence type="ECO:0000313" key="1">
    <source>
        <dbReference type="EMBL" id="KKK55909.1"/>
    </source>
</evidence>
<accession>A0A0F8YP47</accession>
<gene>
    <name evidence="1" type="ORF">LCGC14_3069830</name>
</gene>
<name>A0A0F8YP47_9ZZZZ</name>
<feature type="non-terminal residue" evidence="1">
    <location>
        <position position="352"/>
    </location>
</feature>
<dbReference type="AlphaFoldDB" id="A0A0F8YP47"/>
<organism evidence="1">
    <name type="scientific">marine sediment metagenome</name>
    <dbReference type="NCBI Taxonomy" id="412755"/>
    <lineage>
        <taxon>unclassified sequences</taxon>
        <taxon>metagenomes</taxon>
        <taxon>ecological metagenomes</taxon>
    </lineage>
</organism>
<sequence length="352" mass="37375">DQDILTLKASINKILNKSTSLVATGSFGAEPSNSHAALTGVLGNGSTHLSDDEANIVDNLSELLSAGVITGGAITEGVSETINVAAGTGMIRIGSSQTDNLIPVVWDAETSLAIPTDTSRHIGIEYNGGSPRVLIATSDDDFNEHDKFHLGDVVNEGGTLHIQNIPHAVADVIAHMIERMVQTQDPIRGNGLILGESADANRRVTVTAGTIWNRMTEHIISVIDTDPGGTGSTFDIYYRNSPSGFIKVAAQSAWDMDSFDDGSGTLATLSSANKRAVLWFYMEFDGALVAQYGRAEYNTMGAAENEAVPDTAPDRISEHAILIGRIVFQKDVTPAEQVETVFDTFLTSVGVV</sequence>
<comment type="caution">
    <text evidence="1">The sequence shown here is derived from an EMBL/GenBank/DDBJ whole genome shotgun (WGS) entry which is preliminary data.</text>
</comment>
<proteinExistence type="predicted"/>
<dbReference type="EMBL" id="LAZR01065262">
    <property type="protein sequence ID" value="KKK55909.1"/>
    <property type="molecule type" value="Genomic_DNA"/>
</dbReference>
<reference evidence="1" key="1">
    <citation type="journal article" date="2015" name="Nature">
        <title>Complex archaea that bridge the gap between prokaryotes and eukaryotes.</title>
        <authorList>
            <person name="Spang A."/>
            <person name="Saw J.H."/>
            <person name="Jorgensen S.L."/>
            <person name="Zaremba-Niedzwiedzka K."/>
            <person name="Martijn J."/>
            <person name="Lind A.E."/>
            <person name="van Eijk R."/>
            <person name="Schleper C."/>
            <person name="Guy L."/>
            <person name="Ettema T.J."/>
        </authorList>
    </citation>
    <scope>NUCLEOTIDE SEQUENCE</scope>
</reference>